<feature type="non-terminal residue" evidence="1">
    <location>
        <position position="1"/>
    </location>
</feature>
<protein>
    <submittedName>
        <fullName evidence="1">Uncharacterized protein</fullName>
    </submittedName>
</protein>
<dbReference type="EMBL" id="CAJOBI010088092">
    <property type="protein sequence ID" value="CAF4529073.1"/>
    <property type="molecule type" value="Genomic_DNA"/>
</dbReference>
<evidence type="ECO:0000313" key="2">
    <source>
        <dbReference type="Proteomes" id="UP000676336"/>
    </source>
</evidence>
<proteinExistence type="predicted"/>
<name>A0A8S2Y2D0_9BILA</name>
<comment type="caution">
    <text evidence="1">The sequence shown here is derived from an EMBL/GenBank/DDBJ whole genome shotgun (WGS) entry which is preliminary data.</text>
</comment>
<dbReference type="Proteomes" id="UP000676336">
    <property type="component" value="Unassembled WGS sequence"/>
</dbReference>
<organism evidence="1 2">
    <name type="scientific">Rotaria magnacalcarata</name>
    <dbReference type="NCBI Taxonomy" id="392030"/>
    <lineage>
        <taxon>Eukaryota</taxon>
        <taxon>Metazoa</taxon>
        <taxon>Spiralia</taxon>
        <taxon>Gnathifera</taxon>
        <taxon>Rotifera</taxon>
        <taxon>Eurotatoria</taxon>
        <taxon>Bdelloidea</taxon>
        <taxon>Philodinida</taxon>
        <taxon>Philodinidae</taxon>
        <taxon>Rotaria</taxon>
    </lineage>
</organism>
<accession>A0A8S2Y2D0</accession>
<sequence length="63" mass="7206">RSVLHESRLMIMELQQIEDELIALEQAAFIYSENVEKYTTKNGAQTKNILVNILNELILDGNS</sequence>
<gene>
    <name evidence="1" type="ORF">SMN809_LOCUS36143</name>
</gene>
<reference evidence="1" key="1">
    <citation type="submission" date="2021-02" db="EMBL/GenBank/DDBJ databases">
        <authorList>
            <person name="Nowell W R."/>
        </authorList>
    </citation>
    <scope>NUCLEOTIDE SEQUENCE</scope>
</reference>
<evidence type="ECO:0000313" key="1">
    <source>
        <dbReference type="EMBL" id="CAF4529073.1"/>
    </source>
</evidence>
<dbReference type="AlphaFoldDB" id="A0A8S2Y2D0"/>